<gene>
    <name evidence="4" type="ORF">CYMTET_48626</name>
</gene>
<dbReference type="InterPro" id="IPR011009">
    <property type="entry name" value="Kinase-like_dom_sf"/>
</dbReference>
<feature type="binding site" evidence="1">
    <location>
        <position position="30"/>
    </location>
    <ligand>
        <name>ATP</name>
        <dbReference type="ChEBI" id="CHEBI:30616"/>
    </ligand>
</feature>
<name>A0AAE0EVK1_9CHLO</name>
<dbReference type="GO" id="GO:0005524">
    <property type="term" value="F:ATP binding"/>
    <property type="evidence" value="ECO:0007669"/>
    <property type="project" value="UniProtKB-UniRule"/>
</dbReference>
<keyword evidence="1" id="KW-0547">Nucleotide-binding</keyword>
<dbReference type="Gene3D" id="3.30.200.20">
    <property type="entry name" value="Phosphorylase Kinase, domain 1"/>
    <property type="match status" value="1"/>
</dbReference>
<dbReference type="InterPro" id="IPR017441">
    <property type="entry name" value="Protein_kinase_ATP_BS"/>
</dbReference>
<evidence type="ECO:0000259" key="3">
    <source>
        <dbReference type="PROSITE" id="PS50011"/>
    </source>
</evidence>
<dbReference type="EMBL" id="LGRX02033353">
    <property type="protein sequence ID" value="KAK3241627.1"/>
    <property type="molecule type" value="Genomic_DNA"/>
</dbReference>
<keyword evidence="4" id="KW-0808">Transferase</keyword>
<accession>A0AAE0EVK1</accession>
<dbReference type="InterPro" id="IPR000719">
    <property type="entry name" value="Prot_kinase_dom"/>
</dbReference>
<comment type="caution">
    <text evidence="4">The sequence shown here is derived from an EMBL/GenBank/DDBJ whole genome shotgun (WGS) entry which is preliminary data.</text>
</comment>
<dbReference type="AlphaFoldDB" id="A0AAE0EVK1"/>
<dbReference type="GO" id="GO:0004672">
    <property type="term" value="F:protein kinase activity"/>
    <property type="evidence" value="ECO:0007669"/>
    <property type="project" value="InterPro"/>
</dbReference>
<keyword evidence="1" id="KW-0067">ATP-binding</keyword>
<evidence type="ECO:0000313" key="5">
    <source>
        <dbReference type="Proteomes" id="UP001190700"/>
    </source>
</evidence>
<dbReference type="Pfam" id="PF07714">
    <property type="entry name" value="PK_Tyr_Ser-Thr"/>
    <property type="match status" value="1"/>
</dbReference>
<keyword evidence="5" id="KW-1185">Reference proteome</keyword>
<organism evidence="4 5">
    <name type="scientific">Cymbomonas tetramitiformis</name>
    <dbReference type="NCBI Taxonomy" id="36881"/>
    <lineage>
        <taxon>Eukaryota</taxon>
        <taxon>Viridiplantae</taxon>
        <taxon>Chlorophyta</taxon>
        <taxon>Pyramimonadophyceae</taxon>
        <taxon>Pyramimonadales</taxon>
        <taxon>Pyramimonadaceae</taxon>
        <taxon>Cymbomonas</taxon>
    </lineage>
</organism>
<dbReference type="SUPFAM" id="SSF56112">
    <property type="entry name" value="Protein kinase-like (PK-like)"/>
    <property type="match status" value="1"/>
</dbReference>
<evidence type="ECO:0000256" key="1">
    <source>
        <dbReference type="PROSITE-ProRule" id="PRU10141"/>
    </source>
</evidence>
<protein>
    <submittedName>
        <fullName evidence="4">Calcium-dependent protein kinase 17</fullName>
    </submittedName>
</protein>
<reference evidence="4 5" key="1">
    <citation type="journal article" date="2015" name="Genome Biol. Evol.">
        <title>Comparative Genomics of a Bacterivorous Green Alga Reveals Evolutionary Causalities and Consequences of Phago-Mixotrophic Mode of Nutrition.</title>
        <authorList>
            <person name="Burns J.A."/>
            <person name="Paasch A."/>
            <person name="Narechania A."/>
            <person name="Kim E."/>
        </authorList>
    </citation>
    <scope>NUCLEOTIDE SEQUENCE [LARGE SCALE GENOMIC DNA]</scope>
    <source>
        <strain evidence="4 5">PLY_AMNH</strain>
    </source>
</reference>
<dbReference type="PROSITE" id="PS50011">
    <property type="entry name" value="PROTEIN_KINASE_DOM"/>
    <property type="match status" value="1"/>
</dbReference>
<sequence length="97" mass="10726">MIGQGSFGTVISAEQREEKTSNTVPVAIKKTALSDVGSGQEAWQQGALRNIRELRILRLLAGHPNVVHLKGAYTDGEERTMALYLSTYARTLSYTFR</sequence>
<dbReference type="Proteomes" id="UP001190700">
    <property type="component" value="Unassembled WGS sequence"/>
</dbReference>
<feature type="domain" description="Protein kinase" evidence="3">
    <location>
        <begin position="1"/>
        <end position="97"/>
    </location>
</feature>
<evidence type="ECO:0000256" key="2">
    <source>
        <dbReference type="SAM" id="MobiDB-lite"/>
    </source>
</evidence>
<dbReference type="PROSITE" id="PS00107">
    <property type="entry name" value="PROTEIN_KINASE_ATP"/>
    <property type="match status" value="1"/>
</dbReference>
<feature type="region of interest" description="Disordered" evidence="2">
    <location>
        <begin position="1"/>
        <end position="22"/>
    </location>
</feature>
<keyword evidence="4" id="KW-0418">Kinase</keyword>
<evidence type="ECO:0000313" key="4">
    <source>
        <dbReference type="EMBL" id="KAK3241627.1"/>
    </source>
</evidence>
<proteinExistence type="predicted"/>
<dbReference type="InterPro" id="IPR001245">
    <property type="entry name" value="Ser-Thr/Tyr_kinase_cat_dom"/>
</dbReference>